<comment type="caution">
    <text evidence="1">Lacks conserved residue(s) required for the propagation of feature annotation.</text>
</comment>
<accession>A0A9W8A3L7</accession>
<dbReference type="Gene3D" id="3.30.428.10">
    <property type="entry name" value="HIT-like"/>
    <property type="match status" value="1"/>
</dbReference>
<proteinExistence type="predicted"/>
<evidence type="ECO:0000256" key="1">
    <source>
        <dbReference type="PROSITE-ProRule" id="PRU00464"/>
    </source>
</evidence>
<keyword evidence="4" id="KW-1185">Reference proteome</keyword>
<reference evidence="3" key="1">
    <citation type="submission" date="2022-07" db="EMBL/GenBank/DDBJ databases">
        <title>Phylogenomic reconstructions and comparative analyses of Kickxellomycotina fungi.</title>
        <authorList>
            <person name="Reynolds N.K."/>
            <person name="Stajich J.E."/>
            <person name="Barry K."/>
            <person name="Grigoriev I.V."/>
            <person name="Crous P."/>
            <person name="Smith M.E."/>
        </authorList>
    </citation>
    <scope>NUCLEOTIDE SEQUENCE</scope>
    <source>
        <strain evidence="3">NBRC 100468</strain>
    </source>
</reference>
<comment type="caution">
    <text evidence="3">The sequence shown here is derived from an EMBL/GenBank/DDBJ whole genome shotgun (WGS) entry which is preliminary data.</text>
</comment>
<dbReference type="Proteomes" id="UP001150538">
    <property type="component" value="Unassembled WGS sequence"/>
</dbReference>
<protein>
    <recommendedName>
        <fullName evidence="2">HIT domain-containing protein</fullName>
    </recommendedName>
</protein>
<evidence type="ECO:0000313" key="3">
    <source>
        <dbReference type="EMBL" id="KAJ1918880.1"/>
    </source>
</evidence>
<dbReference type="GO" id="GO:0003824">
    <property type="term" value="F:catalytic activity"/>
    <property type="evidence" value="ECO:0007669"/>
    <property type="project" value="InterPro"/>
</dbReference>
<sequence length="69" mass="8066">MREFSRPKSCVFCNINNKDFKIVYQDTEFYGFHDRRPDAKAHILVIPKNHLGTVPELKPEDKPTGILHI</sequence>
<organism evidence="3 4">
    <name type="scientific">Mycoemilia scoparia</name>
    <dbReference type="NCBI Taxonomy" id="417184"/>
    <lineage>
        <taxon>Eukaryota</taxon>
        <taxon>Fungi</taxon>
        <taxon>Fungi incertae sedis</taxon>
        <taxon>Zoopagomycota</taxon>
        <taxon>Kickxellomycotina</taxon>
        <taxon>Kickxellomycetes</taxon>
        <taxon>Kickxellales</taxon>
        <taxon>Kickxellaceae</taxon>
        <taxon>Mycoemilia</taxon>
    </lineage>
</organism>
<dbReference type="AlphaFoldDB" id="A0A9W8A3L7"/>
<evidence type="ECO:0000313" key="4">
    <source>
        <dbReference type="Proteomes" id="UP001150538"/>
    </source>
</evidence>
<gene>
    <name evidence="3" type="ORF">H4219_002330</name>
</gene>
<dbReference type="OrthoDB" id="1915375at2759"/>
<dbReference type="Pfam" id="PF11969">
    <property type="entry name" value="DcpS_C"/>
    <property type="match status" value="1"/>
</dbReference>
<dbReference type="InterPro" id="IPR011146">
    <property type="entry name" value="HIT-like"/>
</dbReference>
<evidence type="ECO:0000259" key="2">
    <source>
        <dbReference type="PROSITE" id="PS51084"/>
    </source>
</evidence>
<dbReference type="PROSITE" id="PS51084">
    <property type="entry name" value="HIT_2"/>
    <property type="match status" value="1"/>
</dbReference>
<dbReference type="SUPFAM" id="SSF54197">
    <property type="entry name" value="HIT-like"/>
    <property type="match status" value="1"/>
</dbReference>
<dbReference type="InterPro" id="IPR036265">
    <property type="entry name" value="HIT-like_sf"/>
</dbReference>
<name>A0A9W8A3L7_9FUNG</name>
<dbReference type="EMBL" id="JANBPU010000036">
    <property type="protein sequence ID" value="KAJ1918880.1"/>
    <property type="molecule type" value="Genomic_DNA"/>
</dbReference>
<feature type="domain" description="HIT" evidence="2">
    <location>
        <begin position="11"/>
        <end position="69"/>
    </location>
</feature>